<dbReference type="OrthoDB" id="364779at2759"/>
<evidence type="ECO:0000313" key="9">
    <source>
        <dbReference type="Proteomes" id="UP000000305"/>
    </source>
</evidence>
<dbReference type="KEGG" id="dpx:DAPPUDRAFT_327911"/>
<accession>E9HC54</accession>
<evidence type="ECO:0000256" key="1">
    <source>
        <dbReference type="ARBA" id="ARBA00004370"/>
    </source>
</evidence>
<evidence type="ECO:0000256" key="5">
    <source>
        <dbReference type="ARBA" id="ARBA00023136"/>
    </source>
</evidence>
<evidence type="ECO:0000259" key="7">
    <source>
        <dbReference type="Pfam" id="PF24160"/>
    </source>
</evidence>
<evidence type="ECO:0000256" key="4">
    <source>
        <dbReference type="ARBA" id="ARBA00022989"/>
    </source>
</evidence>
<keyword evidence="4" id="KW-1133">Transmembrane helix</keyword>
<keyword evidence="9" id="KW-1185">Reference proteome</keyword>
<reference evidence="8 9" key="1">
    <citation type="journal article" date="2011" name="Science">
        <title>The ecoresponsive genome of Daphnia pulex.</title>
        <authorList>
            <person name="Colbourne J.K."/>
            <person name="Pfrender M.E."/>
            <person name="Gilbert D."/>
            <person name="Thomas W.K."/>
            <person name="Tucker A."/>
            <person name="Oakley T.H."/>
            <person name="Tokishita S."/>
            <person name="Aerts A."/>
            <person name="Arnold G.J."/>
            <person name="Basu M.K."/>
            <person name="Bauer D.J."/>
            <person name="Caceres C.E."/>
            <person name="Carmel L."/>
            <person name="Casola C."/>
            <person name="Choi J.H."/>
            <person name="Detter J.C."/>
            <person name="Dong Q."/>
            <person name="Dusheyko S."/>
            <person name="Eads B.D."/>
            <person name="Frohlich T."/>
            <person name="Geiler-Samerotte K.A."/>
            <person name="Gerlach D."/>
            <person name="Hatcher P."/>
            <person name="Jogdeo S."/>
            <person name="Krijgsveld J."/>
            <person name="Kriventseva E.V."/>
            <person name="Kultz D."/>
            <person name="Laforsch C."/>
            <person name="Lindquist E."/>
            <person name="Lopez J."/>
            <person name="Manak J.R."/>
            <person name="Muller J."/>
            <person name="Pangilinan J."/>
            <person name="Patwardhan R.P."/>
            <person name="Pitluck S."/>
            <person name="Pritham E.J."/>
            <person name="Rechtsteiner A."/>
            <person name="Rho M."/>
            <person name="Rogozin I.B."/>
            <person name="Sakarya O."/>
            <person name="Salamov A."/>
            <person name="Schaack S."/>
            <person name="Shapiro H."/>
            <person name="Shiga Y."/>
            <person name="Skalitzky C."/>
            <person name="Smith Z."/>
            <person name="Souvorov A."/>
            <person name="Sung W."/>
            <person name="Tang Z."/>
            <person name="Tsuchiya D."/>
            <person name="Tu H."/>
            <person name="Vos H."/>
            <person name="Wang M."/>
            <person name="Wolf Y.I."/>
            <person name="Yamagata H."/>
            <person name="Yamada T."/>
            <person name="Ye Y."/>
            <person name="Shaw J.R."/>
            <person name="Andrews J."/>
            <person name="Crease T.J."/>
            <person name="Tang H."/>
            <person name="Lucas S.M."/>
            <person name="Robertson H.M."/>
            <person name="Bork P."/>
            <person name="Koonin E.V."/>
            <person name="Zdobnov E.M."/>
            <person name="Grigoriev I.V."/>
            <person name="Lynch M."/>
            <person name="Boore J.L."/>
        </authorList>
    </citation>
    <scope>NUCLEOTIDE SEQUENCE [LARGE SCALE GENOMIC DNA]</scope>
</reference>
<dbReference type="EMBL" id="GL732618">
    <property type="protein sequence ID" value="EFX70716.1"/>
    <property type="molecule type" value="Genomic_DNA"/>
</dbReference>
<keyword evidence="5" id="KW-0472">Membrane</keyword>
<proteinExistence type="inferred from homology"/>
<dbReference type="GO" id="GO:0016020">
    <property type="term" value="C:membrane"/>
    <property type="evidence" value="ECO:0007669"/>
    <property type="project" value="UniProtKB-SubCell"/>
</dbReference>
<dbReference type="AlphaFoldDB" id="E9HC54"/>
<dbReference type="InParanoid" id="E9HC54"/>
<evidence type="ECO:0000256" key="2">
    <source>
        <dbReference type="ARBA" id="ARBA00007558"/>
    </source>
</evidence>
<dbReference type="Pfam" id="PF04884">
    <property type="entry name" value="UVB_sens_prot"/>
    <property type="match status" value="2"/>
</dbReference>
<dbReference type="PANTHER" id="PTHR12770">
    <property type="entry name" value="RUS1 FAMILY PROTEIN C16ORF58"/>
    <property type="match status" value="1"/>
</dbReference>
<organism evidence="8 9">
    <name type="scientific">Daphnia pulex</name>
    <name type="common">Water flea</name>
    <dbReference type="NCBI Taxonomy" id="6669"/>
    <lineage>
        <taxon>Eukaryota</taxon>
        <taxon>Metazoa</taxon>
        <taxon>Ecdysozoa</taxon>
        <taxon>Arthropoda</taxon>
        <taxon>Crustacea</taxon>
        <taxon>Branchiopoda</taxon>
        <taxon>Diplostraca</taxon>
        <taxon>Cladocera</taxon>
        <taxon>Anomopoda</taxon>
        <taxon>Daphniidae</taxon>
        <taxon>Daphnia</taxon>
    </lineage>
</organism>
<name>E9HC54_DAPPU</name>
<dbReference type="HOGENOM" id="CLU_1035357_0_0_1"/>
<feature type="domain" description="Root UVB sensitive protein C-terminal" evidence="7">
    <location>
        <begin position="141"/>
        <end position="229"/>
    </location>
</feature>
<comment type="similarity">
    <text evidence="2">Belongs to the RUS1 family.</text>
</comment>
<dbReference type="Pfam" id="PF24160">
    <property type="entry name" value="UVB_sens_C"/>
    <property type="match status" value="1"/>
</dbReference>
<dbReference type="eggNOG" id="KOG4249">
    <property type="taxonomic scope" value="Eukaryota"/>
</dbReference>
<dbReference type="PhylomeDB" id="E9HC54"/>
<dbReference type="PANTHER" id="PTHR12770:SF31">
    <property type="entry name" value="RUS FAMILY MEMBER 1"/>
    <property type="match status" value="1"/>
</dbReference>
<feature type="domain" description="Protein root UVB sensitive/RUS" evidence="6">
    <location>
        <begin position="10"/>
        <end position="74"/>
    </location>
</feature>
<feature type="domain" description="Protein root UVB sensitive/RUS" evidence="6">
    <location>
        <begin position="82"/>
        <end position="131"/>
    </location>
</feature>
<sequence length="269" mass="28983">MKIWENYSIHAIQAFVGSLSGSLSTRAILEGVGVGSSTSTPLAATLMWLIKDGSTRMVGRILFAWCNGTKLDADTAVGGSNGTMTSILCVAGVAKSIVGVAGGATRAALTQHQARQGNLADVSAKVEAKKPCQVLSNFISPNRLEPVIMGLIPTEEDVCCCRIQLGCSIKAVASRSIFEKQLAHYSERNFAVIPDLLTKTIYVIYRRDCKVEDMLKSYSQAILSSMLSSGYSKIMDLDPPLDGDILNALNQLEKSSYWKELRQGLVNQG</sequence>
<protein>
    <submittedName>
        <fullName evidence="8">Uncharacterized protein</fullName>
    </submittedName>
</protein>
<comment type="subcellular location">
    <subcellularLocation>
        <location evidence="1">Membrane</location>
    </subcellularLocation>
</comment>
<evidence type="ECO:0000259" key="6">
    <source>
        <dbReference type="Pfam" id="PF04884"/>
    </source>
</evidence>
<evidence type="ECO:0000256" key="3">
    <source>
        <dbReference type="ARBA" id="ARBA00022692"/>
    </source>
</evidence>
<gene>
    <name evidence="8" type="ORF">DAPPUDRAFT_327911</name>
</gene>
<dbReference type="InterPro" id="IPR054549">
    <property type="entry name" value="UVB_sens_RUS_dom"/>
</dbReference>
<dbReference type="Proteomes" id="UP000000305">
    <property type="component" value="Unassembled WGS sequence"/>
</dbReference>
<dbReference type="InterPro" id="IPR055412">
    <property type="entry name" value="UVB_sens_C"/>
</dbReference>
<keyword evidence="3" id="KW-0812">Transmembrane</keyword>
<dbReference type="InterPro" id="IPR006968">
    <property type="entry name" value="RUS_fam"/>
</dbReference>
<evidence type="ECO:0000313" key="8">
    <source>
        <dbReference type="EMBL" id="EFX70716.1"/>
    </source>
</evidence>